<dbReference type="EMBL" id="CP003639">
    <property type="protein sequence ID" value="AFM39427.1"/>
    <property type="molecule type" value="Genomic_DNA"/>
</dbReference>
<dbReference type="HOGENOM" id="CLU_170093_1_0_9"/>
<accession>I4D0V3</accession>
<dbReference type="KEGG" id="dai:Desaci_0359"/>
<dbReference type="RefSeq" id="WP_014825441.1">
    <property type="nucleotide sequence ID" value="NC_018068.1"/>
</dbReference>
<evidence type="ECO:0000259" key="1">
    <source>
        <dbReference type="Pfam" id="PF24693"/>
    </source>
</evidence>
<name>I4D0V3_DESAJ</name>
<dbReference type="Pfam" id="PF24693">
    <property type="entry name" value="DUF7660"/>
    <property type="match status" value="1"/>
</dbReference>
<evidence type="ECO:0000313" key="3">
    <source>
        <dbReference type="Proteomes" id="UP000002892"/>
    </source>
</evidence>
<protein>
    <recommendedName>
        <fullName evidence="1">DUF7660 domain-containing protein</fullName>
    </recommendedName>
</protein>
<sequence>MDLQSMVKSIYNKDDLVRFIRELRVDLISNSITWENPTLERYLEAMQAWLNDIDGWEKNLNIDISKFTPWQLIAHILLASKMYE</sequence>
<organism evidence="2 3">
    <name type="scientific">Desulfosporosinus acidiphilus (strain DSM 22704 / JCM 16185 / SJ4)</name>
    <dbReference type="NCBI Taxonomy" id="646529"/>
    <lineage>
        <taxon>Bacteria</taxon>
        <taxon>Bacillati</taxon>
        <taxon>Bacillota</taxon>
        <taxon>Clostridia</taxon>
        <taxon>Eubacteriales</taxon>
        <taxon>Desulfitobacteriaceae</taxon>
        <taxon>Desulfosporosinus</taxon>
    </lineage>
</organism>
<dbReference type="STRING" id="646529.Desaci_0359"/>
<feature type="domain" description="DUF7660" evidence="1">
    <location>
        <begin position="12"/>
        <end position="84"/>
    </location>
</feature>
<evidence type="ECO:0000313" key="2">
    <source>
        <dbReference type="EMBL" id="AFM39427.1"/>
    </source>
</evidence>
<keyword evidence="3" id="KW-1185">Reference proteome</keyword>
<proteinExistence type="predicted"/>
<dbReference type="InterPro" id="IPR056077">
    <property type="entry name" value="DUF7660"/>
</dbReference>
<dbReference type="AlphaFoldDB" id="I4D0V3"/>
<dbReference type="OrthoDB" id="1373771at2"/>
<dbReference type="Proteomes" id="UP000002892">
    <property type="component" value="Chromosome"/>
</dbReference>
<gene>
    <name evidence="2" type="ordered locus">Desaci_0359</name>
</gene>
<dbReference type="eggNOG" id="ENOG50339UH">
    <property type="taxonomic scope" value="Bacteria"/>
</dbReference>
<reference evidence="2 3" key="1">
    <citation type="journal article" date="2012" name="J. Bacteriol.">
        <title>Complete genome sequences of Desulfosporosinus orientis DSM765T, Desulfosporosinus youngiae DSM17734T, Desulfosporosinus meridiei DSM13257T, and Desulfosporosinus acidiphilus DSM22704T.</title>
        <authorList>
            <person name="Pester M."/>
            <person name="Brambilla E."/>
            <person name="Alazard D."/>
            <person name="Rattei T."/>
            <person name="Weinmaier T."/>
            <person name="Han J."/>
            <person name="Lucas S."/>
            <person name="Lapidus A."/>
            <person name="Cheng J.F."/>
            <person name="Goodwin L."/>
            <person name="Pitluck S."/>
            <person name="Peters L."/>
            <person name="Ovchinnikova G."/>
            <person name="Teshima H."/>
            <person name="Detter J.C."/>
            <person name="Han C.S."/>
            <person name="Tapia R."/>
            <person name="Land M.L."/>
            <person name="Hauser L."/>
            <person name="Kyrpides N.C."/>
            <person name="Ivanova N.N."/>
            <person name="Pagani I."/>
            <person name="Huntmann M."/>
            <person name="Wei C.L."/>
            <person name="Davenport K.W."/>
            <person name="Daligault H."/>
            <person name="Chain P.S."/>
            <person name="Chen A."/>
            <person name="Mavromatis K."/>
            <person name="Markowitz V."/>
            <person name="Szeto E."/>
            <person name="Mikhailova N."/>
            <person name="Pati A."/>
            <person name="Wagner M."/>
            <person name="Woyke T."/>
            <person name="Ollivier B."/>
            <person name="Klenk H.P."/>
            <person name="Spring S."/>
            <person name="Loy A."/>
        </authorList>
    </citation>
    <scope>NUCLEOTIDE SEQUENCE [LARGE SCALE GENOMIC DNA]</scope>
    <source>
        <strain evidence="3">DSM 22704 / JCM 16185 / SJ4</strain>
    </source>
</reference>